<comment type="caution">
    <text evidence="1">The sequence shown here is derived from an EMBL/GenBank/DDBJ whole genome shotgun (WGS) entry which is preliminary data.</text>
</comment>
<proteinExistence type="predicted"/>
<organism evidence="1 2">
    <name type="scientific">Bacillus spongiae</name>
    <dbReference type="NCBI Taxonomy" id="2683610"/>
    <lineage>
        <taxon>Bacteria</taxon>
        <taxon>Bacillati</taxon>
        <taxon>Bacillota</taxon>
        <taxon>Bacilli</taxon>
        <taxon>Bacillales</taxon>
        <taxon>Bacillaceae</taxon>
        <taxon>Bacillus</taxon>
    </lineage>
</organism>
<protein>
    <submittedName>
        <fullName evidence="1">Uncharacterized protein</fullName>
    </submittedName>
</protein>
<sequence>MNKAMFQAHGISYEKYLSCFSTRLRIERKMDQEYQTMNAYLSRILLPSIDQQTRKEIKD</sequence>
<gene>
    <name evidence="1" type="ORF">WAK64_19660</name>
</gene>
<dbReference type="EMBL" id="JBBAXC010000022">
    <property type="protein sequence ID" value="MEI5909272.1"/>
    <property type="molecule type" value="Genomic_DNA"/>
</dbReference>
<dbReference type="RefSeq" id="WP_336588716.1">
    <property type="nucleotide sequence ID" value="NZ_JBBAXC010000022.1"/>
</dbReference>
<evidence type="ECO:0000313" key="2">
    <source>
        <dbReference type="Proteomes" id="UP001312865"/>
    </source>
</evidence>
<name>A0ABU8HJ05_9BACI</name>
<reference evidence="1 2" key="1">
    <citation type="journal article" date="2018" name="J. Microbiol.">
        <title>Bacillus spongiae sp. nov., isolated from sponge of Jeju Island.</title>
        <authorList>
            <person name="Lee G.E."/>
            <person name="Im W.T."/>
            <person name="Park J.S."/>
        </authorList>
    </citation>
    <scope>NUCLEOTIDE SEQUENCE [LARGE SCALE GENOMIC DNA]</scope>
    <source>
        <strain evidence="1 2">135PIL107-10</strain>
    </source>
</reference>
<keyword evidence="2" id="KW-1185">Reference proteome</keyword>
<evidence type="ECO:0000313" key="1">
    <source>
        <dbReference type="EMBL" id="MEI5909272.1"/>
    </source>
</evidence>
<accession>A0ABU8HJ05</accession>
<dbReference type="Proteomes" id="UP001312865">
    <property type="component" value="Unassembled WGS sequence"/>
</dbReference>
<dbReference type="InterPro" id="IPR058676">
    <property type="entry name" value="YuzK"/>
</dbReference>
<dbReference type="Pfam" id="PF26149">
    <property type="entry name" value="YuzK"/>
    <property type="match status" value="1"/>
</dbReference>